<keyword evidence="3 5" id="KW-1133">Transmembrane helix</keyword>
<keyword evidence="4 5" id="KW-0472">Membrane</keyword>
<dbReference type="InterPro" id="IPR051788">
    <property type="entry name" value="MFS_Transporter"/>
</dbReference>
<comment type="caution">
    <text evidence="6">The sequence shown here is derived from an EMBL/GenBank/DDBJ whole genome shotgun (WGS) entry which is preliminary data.</text>
</comment>
<dbReference type="PANTHER" id="PTHR23514:SF13">
    <property type="entry name" value="INNER MEMBRANE PROTEIN YBJJ"/>
    <property type="match status" value="1"/>
</dbReference>
<feature type="transmembrane region" description="Helical" evidence="5">
    <location>
        <begin position="327"/>
        <end position="345"/>
    </location>
</feature>
<keyword evidence="2 5" id="KW-0812">Transmembrane</keyword>
<dbReference type="AlphaFoldDB" id="A0A3D9BX87"/>
<evidence type="ECO:0000256" key="4">
    <source>
        <dbReference type="ARBA" id="ARBA00023136"/>
    </source>
</evidence>
<feature type="transmembrane region" description="Helical" evidence="5">
    <location>
        <begin position="97"/>
        <end position="118"/>
    </location>
</feature>
<name>A0A3D9BX87_9RHOB</name>
<feature type="transmembrane region" description="Helical" evidence="5">
    <location>
        <begin position="70"/>
        <end position="91"/>
    </location>
</feature>
<feature type="transmembrane region" description="Helical" evidence="5">
    <location>
        <begin position="294"/>
        <end position="315"/>
    </location>
</feature>
<feature type="transmembrane region" description="Helical" evidence="5">
    <location>
        <begin position="357"/>
        <end position="378"/>
    </location>
</feature>
<dbReference type="InterPro" id="IPR036259">
    <property type="entry name" value="MFS_trans_sf"/>
</dbReference>
<comment type="subcellular location">
    <subcellularLocation>
        <location evidence="1">Membrane</location>
        <topology evidence="1">Multi-pass membrane protein</topology>
    </subcellularLocation>
</comment>
<feature type="transmembrane region" description="Helical" evidence="5">
    <location>
        <begin position="197"/>
        <end position="216"/>
    </location>
</feature>
<dbReference type="Gene3D" id="1.20.1250.20">
    <property type="entry name" value="MFS general substrate transporter like domains"/>
    <property type="match status" value="1"/>
</dbReference>
<feature type="transmembrane region" description="Helical" evidence="5">
    <location>
        <begin position="130"/>
        <end position="152"/>
    </location>
</feature>
<protein>
    <submittedName>
        <fullName evidence="6">MFS transporter</fullName>
    </submittedName>
</protein>
<reference evidence="6 7" key="1">
    <citation type="journal article" date="2017" name="Int. J. Syst. Evol. Microbiol.">
        <title>Rhodosalinus sediminis gen. nov., sp. nov., isolated from marine saltern.</title>
        <authorList>
            <person name="Guo L.Y."/>
            <person name="Ling S.K."/>
            <person name="Li C.M."/>
            <person name="Chen G.J."/>
            <person name="Du Z.J."/>
        </authorList>
    </citation>
    <scope>NUCLEOTIDE SEQUENCE [LARGE SCALE GENOMIC DNA]</scope>
    <source>
        <strain evidence="6 7">WDN1C137</strain>
    </source>
</reference>
<evidence type="ECO:0000256" key="1">
    <source>
        <dbReference type="ARBA" id="ARBA00004141"/>
    </source>
</evidence>
<dbReference type="Proteomes" id="UP000257131">
    <property type="component" value="Unassembled WGS sequence"/>
</dbReference>
<evidence type="ECO:0000256" key="5">
    <source>
        <dbReference type="SAM" id="Phobius"/>
    </source>
</evidence>
<dbReference type="SUPFAM" id="SSF103473">
    <property type="entry name" value="MFS general substrate transporter"/>
    <property type="match status" value="1"/>
</dbReference>
<feature type="transmembrane region" description="Helical" evidence="5">
    <location>
        <begin position="269"/>
        <end position="288"/>
    </location>
</feature>
<dbReference type="GO" id="GO:0016020">
    <property type="term" value="C:membrane"/>
    <property type="evidence" value="ECO:0007669"/>
    <property type="project" value="UniProtKB-SubCell"/>
</dbReference>
<proteinExistence type="predicted"/>
<evidence type="ECO:0000256" key="2">
    <source>
        <dbReference type="ARBA" id="ARBA00022692"/>
    </source>
</evidence>
<feature type="transmembrane region" description="Helical" evidence="5">
    <location>
        <begin position="158"/>
        <end position="176"/>
    </location>
</feature>
<keyword evidence="7" id="KW-1185">Reference proteome</keyword>
<feature type="transmembrane region" description="Helical" evidence="5">
    <location>
        <begin position="236"/>
        <end position="257"/>
    </location>
</feature>
<sequence length="384" mass="37039">MQMLADLRLTRAPAAAFAAMGVFWGAVAATAPALKARAGLGDAELGLALLMATGGAALALLVAGRADRAFGLGATRLAALALGGALALLGLATTPLALAGALLLGGVATGLLDVTVNLRLARLEALAGRGLMNLAHGLYAFAYAGAALAAGLAREAGAALPALLAAAALVPLALALPIRGRDGDAGAAETRPAARAALAPGLVAAGGAVMIVGFLAEGASDGWAALHLERTLGAGAAAGALGPVILGLALGTGRIAAQALLRLADEARLLRAAAGLAALGTALAAAAPGLALTYAGFAAMGLGASVVVPLCLALVGRGAGEAGRPRAIAAVSFIGYGAFFFGPPLMGLLAEWQGLRVSFAAVAASLALVPLVLGPWLARAAGRG</sequence>
<feature type="transmembrane region" description="Helical" evidence="5">
    <location>
        <begin position="45"/>
        <end position="63"/>
    </location>
</feature>
<dbReference type="PANTHER" id="PTHR23514">
    <property type="entry name" value="BYPASS OF STOP CODON PROTEIN 6"/>
    <property type="match status" value="1"/>
</dbReference>
<gene>
    <name evidence="6" type="ORF">DRV84_03690</name>
</gene>
<evidence type="ECO:0000256" key="3">
    <source>
        <dbReference type="ARBA" id="ARBA00022989"/>
    </source>
</evidence>
<dbReference type="EMBL" id="QOHR01000003">
    <property type="protein sequence ID" value="REC58143.1"/>
    <property type="molecule type" value="Genomic_DNA"/>
</dbReference>
<evidence type="ECO:0000313" key="6">
    <source>
        <dbReference type="EMBL" id="REC58143.1"/>
    </source>
</evidence>
<feature type="transmembrane region" description="Helical" evidence="5">
    <location>
        <begin position="12"/>
        <end position="33"/>
    </location>
</feature>
<accession>A0A3D9BX87</accession>
<organism evidence="6 7">
    <name type="scientific">Rhodosalinus sediminis</name>
    <dbReference type="NCBI Taxonomy" id="1940533"/>
    <lineage>
        <taxon>Bacteria</taxon>
        <taxon>Pseudomonadati</taxon>
        <taxon>Pseudomonadota</taxon>
        <taxon>Alphaproteobacteria</taxon>
        <taxon>Rhodobacterales</taxon>
        <taxon>Paracoccaceae</taxon>
        <taxon>Rhodosalinus</taxon>
    </lineage>
</organism>
<evidence type="ECO:0000313" key="7">
    <source>
        <dbReference type="Proteomes" id="UP000257131"/>
    </source>
</evidence>